<protein>
    <submittedName>
        <fullName evidence="2">Uncharacterized protein</fullName>
    </submittedName>
</protein>
<reference evidence="2" key="1">
    <citation type="submission" date="2023-06" db="EMBL/GenBank/DDBJ databases">
        <title>Genome-scale phylogeny and comparative genomics of the fungal order Sordariales.</title>
        <authorList>
            <consortium name="Lawrence Berkeley National Laboratory"/>
            <person name="Hensen N."/>
            <person name="Bonometti L."/>
            <person name="Westerberg I."/>
            <person name="Brannstrom I.O."/>
            <person name="Guillou S."/>
            <person name="Cros-Aarteil S."/>
            <person name="Calhoun S."/>
            <person name="Haridas S."/>
            <person name="Kuo A."/>
            <person name="Mondo S."/>
            <person name="Pangilinan J."/>
            <person name="Riley R."/>
            <person name="LaButti K."/>
            <person name="Andreopoulos B."/>
            <person name="Lipzen A."/>
            <person name="Chen C."/>
            <person name="Yanf M."/>
            <person name="Daum C."/>
            <person name="Ng V."/>
            <person name="Clum A."/>
            <person name="Steindorff A."/>
            <person name="Ohm R."/>
            <person name="Martin F."/>
            <person name="Silar P."/>
            <person name="Natvig D."/>
            <person name="Lalanne C."/>
            <person name="Gautier V."/>
            <person name="Ament-velasquez S.L."/>
            <person name="Kruys A."/>
            <person name="Hutchinson M.I."/>
            <person name="Powell A.J."/>
            <person name="Barry K."/>
            <person name="Miller A.N."/>
            <person name="Grigoriev I.V."/>
            <person name="Debuchy R."/>
            <person name="Gladieux P."/>
            <person name="Thoren M.H."/>
            <person name="Johannesson H."/>
        </authorList>
    </citation>
    <scope>NUCLEOTIDE SEQUENCE</scope>
    <source>
        <strain evidence="2">SMH2392-1A</strain>
    </source>
</reference>
<organism evidence="2 3">
    <name type="scientific">Lasiosphaeria miniovina</name>
    <dbReference type="NCBI Taxonomy" id="1954250"/>
    <lineage>
        <taxon>Eukaryota</taxon>
        <taxon>Fungi</taxon>
        <taxon>Dikarya</taxon>
        <taxon>Ascomycota</taxon>
        <taxon>Pezizomycotina</taxon>
        <taxon>Sordariomycetes</taxon>
        <taxon>Sordariomycetidae</taxon>
        <taxon>Sordariales</taxon>
        <taxon>Lasiosphaeriaceae</taxon>
        <taxon>Lasiosphaeria</taxon>
    </lineage>
</organism>
<dbReference type="EMBL" id="JAUIRO010000006">
    <property type="protein sequence ID" value="KAK0709079.1"/>
    <property type="molecule type" value="Genomic_DNA"/>
</dbReference>
<accession>A0AA40A4F0</accession>
<dbReference type="AlphaFoldDB" id="A0AA40A4F0"/>
<dbReference type="RefSeq" id="XP_060292383.1">
    <property type="nucleotide sequence ID" value="XM_060448031.1"/>
</dbReference>
<sequence length="407" mass="45957">MSGISSRSALRARGGRAWEALFKKAPVQTRCLHLTPSRQVEIPSFDTTRAPPELKEALNTLRSKIILPSYLSPETQKMLFRPKHKKRIEADPPTIEINDEVIQFAPMNRLKDLPAMKPMVNAAINNMKSASDFQNLRPLLDGLRHAHRTLPEYMWTRMTRKAALANALPSIMTCVQHVDKTHFKLNQSVTVNELLGYIQQKAVDKWEFADLKRALGRTRMILEVLETEPLHKRSPDEPGAAKYPSLHQDPQIQAARLHMAAAMAVRHYKGKDKGGLVEKYARELLTLWPRNKGLLTLYPKEAYENKMSMHYLTVPGNFTWYAAPMAHGLKLAAQIVPELAPQLLSRAKTVECEIKDEMRKHPLKARSQAMYDALFNPEKPLGAPKAPKPAEESAEGPAEEPVKEPIA</sequence>
<evidence type="ECO:0000256" key="1">
    <source>
        <dbReference type="SAM" id="MobiDB-lite"/>
    </source>
</evidence>
<comment type="caution">
    <text evidence="2">The sequence shown here is derived from an EMBL/GenBank/DDBJ whole genome shotgun (WGS) entry which is preliminary data.</text>
</comment>
<evidence type="ECO:0000313" key="2">
    <source>
        <dbReference type="EMBL" id="KAK0709079.1"/>
    </source>
</evidence>
<evidence type="ECO:0000313" key="3">
    <source>
        <dbReference type="Proteomes" id="UP001172101"/>
    </source>
</evidence>
<dbReference type="GeneID" id="85331301"/>
<name>A0AA40A4F0_9PEZI</name>
<feature type="region of interest" description="Disordered" evidence="1">
    <location>
        <begin position="376"/>
        <end position="407"/>
    </location>
</feature>
<dbReference type="Proteomes" id="UP001172101">
    <property type="component" value="Unassembled WGS sequence"/>
</dbReference>
<proteinExistence type="predicted"/>
<gene>
    <name evidence="2" type="ORF">B0T26DRAFT_874238</name>
</gene>
<keyword evidence="3" id="KW-1185">Reference proteome</keyword>